<name>A0ABP4XTZ5_9ACTN</name>
<dbReference type="RefSeq" id="WP_344126773.1">
    <property type="nucleotide sequence ID" value="NZ_BAAALT010000022.1"/>
</dbReference>
<proteinExistence type="predicted"/>
<sequence>MYRHTTTILTDEVLSPKDAAERYKIEADVIMTATILGFTASRFAVGHPVEFAVDPTPAPNEDPEDRLAELREACDRINGALHHYRFGGEARAVFAPDWHKGALITGAVGSSARPFAARHAVESEATASILRELASVTGATSIGYQGRGAYTGFVDDPVGKTPSIQSTMRFTVPDRHPELYGERWLPRHFAYRTEPDAPARDNSNTPWGLIGGRTEIDGMVDQPAGAGDVVGYTHGMIQAIYTCVQRGPWCTPFEIAAGSETTKMASCFPCTLLMYAAGFPPSAIHLGRGESWVPFYELPPGVETATGKHSPRIDAAINTVNTRWRIECGQHLDLGIRILSQGEMANVAKSHRPAVTLLAGYLARRANDVFVASGLILDAVTVHESETARVTRTLLGEDVD</sequence>
<keyword evidence="2" id="KW-1185">Reference proteome</keyword>
<gene>
    <name evidence="1" type="ORF">GCM10009682_10260</name>
</gene>
<dbReference type="Proteomes" id="UP001500218">
    <property type="component" value="Unassembled WGS sequence"/>
</dbReference>
<dbReference type="EMBL" id="BAAALT010000022">
    <property type="protein sequence ID" value="GAA1790168.1"/>
    <property type="molecule type" value="Genomic_DNA"/>
</dbReference>
<comment type="caution">
    <text evidence="1">The sequence shown here is derived from an EMBL/GenBank/DDBJ whole genome shotgun (WGS) entry which is preliminary data.</text>
</comment>
<reference evidence="2" key="1">
    <citation type="journal article" date="2019" name="Int. J. Syst. Evol. Microbiol.">
        <title>The Global Catalogue of Microorganisms (GCM) 10K type strain sequencing project: providing services to taxonomists for standard genome sequencing and annotation.</title>
        <authorList>
            <consortium name="The Broad Institute Genomics Platform"/>
            <consortium name="The Broad Institute Genome Sequencing Center for Infectious Disease"/>
            <person name="Wu L."/>
            <person name="Ma J."/>
        </authorList>
    </citation>
    <scope>NUCLEOTIDE SEQUENCE [LARGE SCALE GENOMIC DNA]</scope>
    <source>
        <strain evidence="2">JCM 13250</strain>
    </source>
</reference>
<evidence type="ECO:0000313" key="2">
    <source>
        <dbReference type="Proteomes" id="UP001500218"/>
    </source>
</evidence>
<organism evidence="1 2">
    <name type="scientific">Luedemannella flava</name>
    <dbReference type="NCBI Taxonomy" id="349316"/>
    <lineage>
        <taxon>Bacteria</taxon>
        <taxon>Bacillati</taxon>
        <taxon>Actinomycetota</taxon>
        <taxon>Actinomycetes</taxon>
        <taxon>Micromonosporales</taxon>
        <taxon>Micromonosporaceae</taxon>
        <taxon>Luedemannella</taxon>
    </lineage>
</organism>
<protein>
    <submittedName>
        <fullName evidence="1">Uncharacterized protein</fullName>
    </submittedName>
</protein>
<evidence type="ECO:0000313" key="1">
    <source>
        <dbReference type="EMBL" id="GAA1790168.1"/>
    </source>
</evidence>
<accession>A0ABP4XTZ5</accession>